<feature type="transmembrane region" description="Helical" evidence="1">
    <location>
        <begin position="83"/>
        <end position="101"/>
    </location>
</feature>
<proteinExistence type="predicted"/>
<dbReference type="AlphaFoldDB" id="A0A8H6SDY8"/>
<feature type="transmembrane region" description="Helical" evidence="1">
    <location>
        <begin position="113"/>
        <end position="133"/>
    </location>
</feature>
<organism evidence="3 4">
    <name type="scientific">Mycena indigotica</name>
    <dbReference type="NCBI Taxonomy" id="2126181"/>
    <lineage>
        <taxon>Eukaryota</taxon>
        <taxon>Fungi</taxon>
        <taxon>Dikarya</taxon>
        <taxon>Basidiomycota</taxon>
        <taxon>Agaricomycotina</taxon>
        <taxon>Agaricomycetes</taxon>
        <taxon>Agaricomycetidae</taxon>
        <taxon>Agaricales</taxon>
        <taxon>Marasmiineae</taxon>
        <taxon>Mycenaceae</taxon>
        <taxon>Mycena</taxon>
    </lineage>
</organism>
<dbReference type="EMBL" id="JACAZF010000008">
    <property type="protein sequence ID" value="KAF7297000.1"/>
    <property type="molecule type" value="Genomic_DNA"/>
</dbReference>
<feature type="transmembrane region" description="Helical" evidence="1">
    <location>
        <begin position="12"/>
        <end position="29"/>
    </location>
</feature>
<evidence type="ECO:0000256" key="1">
    <source>
        <dbReference type="SAM" id="Phobius"/>
    </source>
</evidence>
<comment type="caution">
    <text evidence="3">The sequence shown here is derived from an EMBL/GenBank/DDBJ whole genome shotgun (WGS) entry which is preliminary data.</text>
</comment>
<keyword evidence="1" id="KW-1133">Transmembrane helix</keyword>
<keyword evidence="1" id="KW-0812">Transmembrane</keyword>
<feature type="domain" description="DUF6533" evidence="2">
    <location>
        <begin position="15"/>
        <end position="60"/>
    </location>
</feature>
<gene>
    <name evidence="3" type="ORF">MIND_00932300</name>
</gene>
<dbReference type="InterPro" id="IPR045340">
    <property type="entry name" value="DUF6533"/>
</dbReference>
<feature type="transmembrane region" description="Helical" evidence="1">
    <location>
        <begin position="205"/>
        <end position="225"/>
    </location>
</feature>
<keyword evidence="1" id="KW-0472">Membrane</keyword>
<evidence type="ECO:0000259" key="2">
    <source>
        <dbReference type="Pfam" id="PF20151"/>
    </source>
</evidence>
<dbReference type="Proteomes" id="UP000636479">
    <property type="component" value="Unassembled WGS sequence"/>
</dbReference>
<dbReference type="Pfam" id="PF20151">
    <property type="entry name" value="DUF6533"/>
    <property type="match status" value="1"/>
</dbReference>
<name>A0A8H6SDY8_9AGAR</name>
<feature type="transmembrane region" description="Helical" evidence="1">
    <location>
        <begin position="50"/>
        <end position="71"/>
    </location>
</feature>
<reference evidence="3" key="1">
    <citation type="submission" date="2020-05" db="EMBL/GenBank/DDBJ databases">
        <title>Mycena genomes resolve the evolution of fungal bioluminescence.</title>
        <authorList>
            <person name="Tsai I.J."/>
        </authorList>
    </citation>
    <scope>NUCLEOTIDE SEQUENCE</scope>
    <source>
        <strain evidence="3">171206Taipei</strain>
    </source>
</reference>
<feature type="transmembrane region" description="Helical" evidence="1">
    <location>
        <begin position="166"/>
        <end position="184"/>
    </location>
</feature>
<sequence length="315" mass="35865">MDSETLRADIQVVFYIKVAFLALLIYDTVLQLNEEYLHIWRSRWTIIKALYLWTRYGTFVGATAPLIHALLKGFFVCDEVTMFTTAFSLFGIGITQLILMIRTYTLYQRSKSLLLFFGLMWFTIAALALWTGLRWVHSFNDIEALGPDLAVTCYVSTPRTTYFAKFASWALLASETTIFLLTLWKVCHKFPDKTGMLQSLHRDGVWFYPAILPFTVASLICLYVAPSGLREVFDTPVQVMHSILVCRLITHTRTVAAEDAAREYEINKVFSHHGYSRSGSFGDASTQGRHWQVYGKLRQCSDSDEVLDISAGNNA</sequence>
<dbReference type="RefSeq" id="XP_037217359.1">
    <property type="nucleotide sequence ID" value="XM_037365947.1"/>
</dbReference>
<protein>
    <recommendedName>
        <fullName evidence="2">DUF6533 domain-containing protein</fullName>
    </recommendedName>
</protein>
<evidence type="ECO:0000313" key="3">
    <source>
        <dbReference type="EMBL" id="KAF7297000.1"/>
    </source>
</evidence>
<dbReference type="OrthoDB" id="3350812at2759"/>
<accession>A0A8H6SDY8</accession>
<dbReference type="GeneID" id="59348463"/>
<keyword evidence="4" id="KW-1185">Reference proteome</keyword>
<evidence type="ECO:0000313" key="4">
    <source>
        <dbReference type="Proteomes" id="UP000636479"/>
    </source>
</evidence>